<feature type="compositionally biased region" description="Basic residues" evidence="1">
    <location>
        <begin position="15"/>
        <end position="25"/>
    </location>
</feature>
<organism evidence="3 4">
    <name type="scientific">Lipingzhangella halophila</name>
    <dbReference type="NCBI Taxonomy" id="1783352"/>
    <lineage>
        <taxon>Bacteria</taxon>
        <taxon>Bacillati</taxon>
        <taxon>Actinomycetota</taxon>
        <taxon>Actinomycetes</taxon>
        <taxon>Streptosporangiales</taxon>
        <taxon>Nocardiopsidaceae</taxon>
        <taxon>Lipingzhangella</taxon>
    </lineage>
</organism>
<protein>
    <recommendedName>
        <fullName evidence="2">DUF4326 domain-containing protein</fullName>
    </recommendedName>
</protein>
<dbReference type="EMBL" id="JACHJT010000001">
    <property type="protein sequence ID" value="MBB4931412.1"/>
    <property type="molecule type" value="Genomic_DNA"/>
</dbReference>
<reference evidence="3 4" key="1">
    <citation type="submission" date="2020-08" db="EMBL/GenBank/DDBJ databases">
        <title>Sequencing the genomes of 1000 actinobacteria strains.</title>
        <authorList>
            <person name="Klenk H.-P."/>
        </authorList>
    </citation>
    <scope>NUCLEOTIDE SEQUENCE [LARGE SCALE GENOMIC DNA]</scope>
    <source>
        <strain evidence="3 4">DSM 102030</strain>
    </source>
</reference>
<dbReference type="InterPro" id="IPR025475">
    <property type="entry name" value="DUF4326"/>
</dbReference>
<evidence type="ECO:0000256" key="1">
    <source>
        <dbReference type="SAM" id="MobiDB-lite"/>
    </source>
</evidence>
<keyword evidence="4" id="KW-1185">Reference proteome</keyword>
<feature type="domain" description="DUF4326" evidence="2">
    <location>
        <begin position="97"/>
        <end position="196"/>
    </location>
</feature>
<evidence type="ECO:0000313" key="3">
    <source>
        <dbReference type="EMBL" id="MBB4931412.1"/>
    </source>
</evidence>
<dbReference type="Proteomes" id="UP000523007">
    <property type="component" value="Unassembled WGS sequence"/>
</dbReference>
<dbReference type="RefSeq" id="WP_184577538.1">
    <property type="nucleotide sequence ID" value="NZ_JACHJT010000001.1"/>
</dbReference>
<accession>A0A7W7RG97</accession>
<dbReference type="AlphaFoldDB" id="A0A7W7RG97"/>
<name>A0A7W7RG97_9ACTN</name>
<evidence type="ECO:0000313" key="4">
    <source>
        <dbReference type="Proteomes" id="UP000523007"/>
    </source>
</evidence>
<feature type="region of interest" description="Disordered" evidence="1">
    <location>
        <begin position="1"/>
        <end position="25"/>
    </location>
</feature>
<gene>
    <name evidence="3" type="ORF">F4561_002232</name>
</gene>
<proteinExistence type="predicted"/>
<feature type="region of interest" description="Disordered" evidence="1">
    <location>
        <begin position="68"/>
        <end position="101"/>
    </location>
</feature>
<dbReference type="Pfam" id="PF14216">
    <property type="entry name" value="DUF4326"/>
    <property type="match status" value="1"/>
</dbReference>
<evidence type="ECO:0000259" key="2">
    <source>
        <dbReference type="Pfam" id="PF14216"/>
    </source>
</evidence>
<comment type="caution">
    <text evidence="3">The sequence shown here is derived from an EMBL/GenBank/DDBJ whole genome shotgun (WGS) entry which is preliminary data.</text>
</comment>
<sequence length="202" mass="22469">MTTSNRDLSAAARERARHHPGGSLHRRSLLVTAVSLHETNTVEAARNIIANHEPLPDDVRTRALNLLNQLDPAPPTPSERSSPDMPIRHQRPPTNERKGWRKPKGSVLVTRPYTWGNPHPFDEPCPVPACHNAVHTRYEAVDLFEADLLAGTLTTRHGTRWRKPVGLTQARIALAGRDVVCACPLDERCHGDVILKWANPTT</sequence>